<dbReference type="InterPro" id="IPR052909">
    <property type="entry name" value="Transposase_6_like"/>
</dbReference>
<dbReference type="InterPro" id="IPR025161">
    <property type="entry name" value="IS402-like_dom"/>
</dbReference>
<proteinExistence type="predicted"/>
<gene>
    <name evidence="2" type="ORF">CCS41_13855</name>
</gene>
<feature type="domain" description="Insertion element IS402-like" evidence="1">
    <location>
        <begin position="29"/>
        <end position="73"/>
    </location>
</feature>
<accession>A0A2Y9CKH2</accession>
<organism evidence="2 3">
    <name type="scientific">Candidatus Fukatsuia symbiotica</name>
    <dbReference type="NCBI Taxonomy" id="1878942"/>
    <lineage>
        <taxon>Bacteria</taxon>
        <taxon>Pseudomonadati</taxon>
        <taxon>Pseudomonadota</taxon>
        <taxon>Gammaproteobacteria</taxon>
        <taxon>Enterobacterales</taxon>
        <taxon>Yersiniaceae</taxon>
        <taxon>Candidatus Fukatsuia</taxon>
    </lineage>
</organism>
<keyword evidence="3" id="KW-1185">Reference proteome</keyword>
<dbReference type="OrthoDB" id="1551210at2"/>
<protein>
    <recommendedName>
        <fullName evidence="1">Insertion element IS402-like domain-containing protein</fullName>
    </recommendedName>
</protein>
<geneLocation type="plasmid" evidence="3">
    <name>p5d_fsymbiotica-1</name>
</geneLocation>
<dbReference type="KEGG" id="fsm:CCS41_13855"/>
<keyword evidence="2" id="KW-0614">Plasmid</keyword>
<dbReference type="Pfam" id="PF13340">
    <property type="entry name" value="DUF4096"/>
    <property type="match status" value="1"/>
</dbReference>
<dbReference type="PANTHER" id="PTHR46637">
    <property type="entry name" value="TIS1421-TRANSPOSASE PROTEIN A"/>
    <property type="match status" value="1"/>
</dbReference>
<dbReference type="PANTHER" id="PTHR46637:SF1">
    <property type="entry name" value="BLL5188 PROTEIN"/>
    <property type="match status" value="1"/>
</dbReference>
<dbReference type="EMBL" id="CP021660">
    <property type="protein sequence ID" value="AWK15510.1"/>
    <property type="molecule type" value="Genomic_DNA"/>
</dbReference>
<dbReference type="Proteomes" id="UP000261875">
    <property type="component" value="Plasmid p5D_Fsymbiotica-1"/>
</dbReference>
<name>A0A2Y9CKH2_9GAMM</name>
<sequence length="74" mass="8629">MDLYWALSLKIKYVIKCHKKVIAMAREVITERIWEALKVLLPAAKGRHGKDDRNFLEAVCWIVRTGAPWRDLPP</sequence>
<reference evidence="2 3" key="1">
    <citation type="submission" date="2017-05" db="EMBL/GenBank/DDBJ databases">
        <title>Genome sequence of Candidatus Fukatsuia symbiotica and Candidatus Hamiltonella defensa from Acyrthosiphon pisum strain 5D.</title>
        <authorList>
            <person name="Patel V.A."/>
            <person name="Chevignon G."/>
            <person name="Russell J.A."/>
            <person name="Oliver K.M."/>
        </authorList>
    </citation>
    <scope>NUCLEOTIDE SEQUENCE [LARGE SCALE GENOMIC DNA]</scope>
    <source>
        <strain evidence="2 3">5D</strain>
        <plasmid evidence="3">p5d_fsymbiotica-1</plasmid>
    </source>
</reference>
<evidence type="ECO:0000313" key="2">
    <source>
        <dbReference type="EMBL" id="AWK15510.1"/>
    </source>
</evidence>
<dbReference type="AlphaFoldDB" id="A0A2Y9CKH2"/>
<evidence type="ECO:0000259" key="1">
    <source>
        <dbReference type="Pfam" id="PF13340"/>
    </source>
</evidence>
<evidence type="ECO:0000313" key="3">
    <source>
        <dbReference type="Proteomes" id="UP000261875"/>
    </source>
</evidence>